<dbReference type="KEGG" id="cvn:111135696"/>
<dbReference type="Proteomes" id="UP000694844">
    <property type="component" value="Chromosome 1"/>
</dbReference>
<reference evidence="5" key="2">
    <citation type="submission" date="2025-08" db="UniProtKB">
        <authorList>
            <consortium name="RefSeq"/>
        </authorList>
    </citation>
    <scope>IDENTIFICATION</scope>
    <source>
        <tissue evidence="5">Whole sample</tissue>
    </source>
</reference>
<evidence type="ECO:0000256" key="3">
    <source>
        <dbReference type="SAM" id="Coils"/>
    </source>
</evidence>
<organism evidence="4 5">
    <name type="scientific">Crassostrea virginica</name>
    <name type="common">Eastern oyster</name>
    <dbReference type="NCBI Taxonomy" id="6565"/>
    <lineage>
        <taxon>Eukaryota</taxon>
        <taxon>Metazoa</taxon>
        <taxon>Spiralia</taxon>
        <taxon>Lophotrochozoa</taxon>
        <taxon>Mollusca</taxon>
        <taxon>Bivalvia</taxon>
        <taxon>Autobranchia</taxon>
        <taxon>Pteriomorphia</taxon>
        <taxon>Ostreida</taxon>
        <taxon>Ostreoidea</taxon>
        <taxon>Ostreidae</taxon>
        <taxon>Crassostrea</taxon>
    </lineage>
</organism>
<dbReference type="GO" id="GO:0031083">
    <property type="term" value="C:BLOC-1 complex"/>
    <property type="evidence" value="ECO:0007669"/>
    <property type="project" value="InterPro"/>
</dbReference>
<dbReference type="GO" id="GO:0030133">
    <property type="term" value="C:transport vesicle"/>
    <property type="evidence" value="ECO:0007669"/>
    <property type="project" value="InterPro"/>
</dbReference>
<keyword evidence="4" id="KW-1185">Reference proteome</keyword>
<name>A0A8B8EP52_CRAVI</name>
<gene>
    <name evidence="5" type="primary">LOC111135696</name>
</gene>
<keyword evidence="3" id="KW-0175">Coiled coil</keyword>
<evidence type="ECO:0000256" key="1">
    <source>
        <dbReference type="ARBA" id="ARBA00010754"/>
    </source>
</evidence>
<sequence>MDQQLFKDLNEIHARLLDHRPILQGHVNFFVREFEGKRNDHELERLKKSKDNIEDLNDNLLPQATNGMDFYLANITAKLKVATEVCKKVEEKDRTDIGFIEKEREQRKKEWQELLAHNLKMCEDVDEEFSAQANIVAKHYADLEKKLTEVKNSVP</sequence>
<proteinExistence type="inferred from homology"/>
<protein>
    <recommendedName>
        <fullName evidence="2">Biogenesis of lysosome-related organelles complex 1 subunit 5</fullName>
    </recommendedName>
</protein>
<dbReference type="PANTHER" id="PTHR31784">
    <property type="entry name" value="BIOGENESIS OF LYSOSOME-RELATED ORGANELLES COMPLEX 1 SUBUNIT 5"/>
    <property type="match status" value="1"/>
</dbReference>
<dbReference type="OrthoDB" id="18964at2759"/>
<feature type="coiled-coil region" evidence="3">
    <location>
        <begin position="39"/>
        <end position="92"/>
    </location>
</feature>
<evidence type="ECO:0000313" key="5">
    <source>
        <dbReference type="RefSeq" id="XP_022341692.1"/>
    </source>
</evidence>
<evidence type="ECO:0000313" key="4">
    <source>
        <dbReference type="Proteomes" id="UP000694844"/>
    </source>
</evidence>
<dbReference type="RefSeq" id="XP_022341692.1">
    <property type="nucleotide sequence ID" value="XM_022485984.1"/>
</dbReference>
<dbReference type="AlphaFoldDB" id="A0A8B8EP52"/>
<dbReference type="InterPro" id="IPR017243">
    <property type="entry name" value="Bloc1s5"/>
</dbReference>
<accession>A0A8B8EP52</accession>
<reference evidence="4" key="1">
    <citation type="submission" date="2024-06" db="UniProtKB">
        <authorList>
            <consortium name="RefSeq"/>
        </authorList>
    </citation>
    <scope>NUCLEOTIDE SEQUENCE [LARGE SCALE GENOMIC DNA]</scope>
</reference>
<comment type="similarity">
    <text evidence="1">Belongs to the BLOC1S5 family.</text>
</comment>
<dbReference type="PANTHER" id="PTHR31784:SF2">
    <property type="entry name" value="BIOGENESIS OF LYSOSOME-RELATED ORGANELLES COMPLEX 1 SUBUNIT 5"/>
    <property type="match status" value="1"/>
</dbReference>
<evidence type="ECO:0000256" key="2">
    <source>
        <dbReference type="ARBA" id="ARBA00019580"/>
    </source>
</evidence>
<dbReference type="Pfam" id="PF14942">
    <property type="entry name" value="Muted"/>
    <property type="match status" value="1"/>
</dbReference>
<dbReference type="GeneID" id="111135696"/>